<feature type="region of interest" description="Disordered" evidence="2">
    <location>
        <begin position="177"/>
        <end position="213"/>
    </location>
</feature>
<feature type="compositionally biased region" description="Pro residues" evidence="2">
    <location>
        <begin position="92"/>
        <end position="103"/>
    </location>
</feature>
<evidence type="ECO:0000313" key="4">
    <source>
        <dbReference type="Proteomes" id="UP000271241"/>
    </source>
</evidence>
<dbReference type="OrthoDB" id="10488501at2759"/>
<dbReference type="AlphaFoldDB" id="A0A4P9XSD8"/>
<evidence type="ECO:0000313" key="3">
    <source>
        <dbReference type="EMBL" id="RKP09037.1"/>
    </source>
</evidence>
<dbReference type="Proteomes" id="UP000271241">
    <property type="component" value="Unassembled WGS sequence"/>
</dbReference>
<name>A0A4P9XSD8_9FUNG</name>
<sequence length="409" mass="44277">MAVTQGETHQAIVWLMAHVAKNENQLLDVERRLDDMKRRHDRLEDENQQLRRQLAALAARTGVAITTTAQPTSPLVADYPPLAMDTQSVAVAPPPQQPPPPAPAQQQQQQQHQHQQHAAPAPMQSGTARTVRLPSGAMVRTTTTATGSGPTVAPAGTGPAATSGDAVAAAVSMLFSPHQPAPSQSPTAALSLPPPPPSMVRTSQPSAVTQHSLEPPAAHFSTHEQARVLQSAAQSTLGFASQQTSSCPQESPAAATAMTLHEASASPLQPVPERQLGSPWIKYGLDKGGYTLIRDYLRGTLKQTLVQDSDINGHHFHKTARLGDPVNITFRQAVTQEILALGELAGTRLPIETVDKRVSVYLQNYREESKKTPSELAADRNCKRLRSKRRREEVRQRRANNAAMQTQRV</sequence>
<feature type="compositionally biased region" description="Low complexity" evidence="2">
    <location>
        <begin position="177"/>
        <end position="191"/>
    </location>
</feature>
<feature type="compositionally biased region" description="Low complexity" evidence="2">
    <location>
        <begin position="104"/>
        <end position="122"/>
    </location>
</feature>
<feature type="compositionally biased region" description="Polar residues" evidence="2">
    <location>
        <begin position="200"/>
        <end position="212"/>
    </location>
</feature>
<dbReference type="EMBL" id="KZ992547">
    <property type="protein sequence ID" value="RKP09037.1"/>
    <property type="molecule type" value="Genomic_DNA"/>
</dbReference>
<keyword evidence="1" id="KW-0175">Coiled coil</keyword>
<evidence type="ECO:0000256" key="2">
    <source>
        <dbReference type="SAM" id="MobiDB-lite"/>
    </source>
</evidence>
<keyword evidence="4" id="KW-1185">Reference proteome</keyword>
<feature type="region of interest" description="Disordered" evidence="2">
    <location>
        <begin position="89"/>
        <end position="128"/>
    </location>
</feature>
<accession>A0A4P9XSD8</accession>
<evidence type="ECO:0000256" key="1">
    <source>
        <dbReference type="SAM" id="Coils"/>
    </source>
</evidence>
<feature type="region of interest" description="Disordered" evidence="2">
    <location>
        <begin position="388"/>
        <end position="409"/>
    </location>
</feature>
<gene>
    <name evidence="3" type="ORF">THASP1DRAFT_29166</name>
</gene>
<feature type="region of interest" description="Disordered" evidence="2">
    <location>
        <begin position="141"/>
        <end position="162"/>
    </location>
</feature>
<organism evidence="3 4">
    <name type="scientific">Thamnocephalis sphaerospora</name>
    <dbReference type="NCBI Taxonomy" id="78915"/>
    <lineage>
        <taxon>Eukaryota</taxon>
        <taxon>Fungi</taxon>
        <taxon>Fungi incertae sedis</taxon>
        <taxon>Zoopagomycota</taxon>
        <taxon>Zoopagomycotina</taxon>
        <taxon>Zoopagomycetes</taxon>
        <taxon>Zoopagales</taxon>
        <taxon>Sigmoideomycetaceae</taxon>
        <taxon>Thamnocephalis</taxon>
    </lineage>
</organism>
<feature type="coiled-coil region" evidence="1">
    <location>
        <begin position="19"/>
        <end position="60"/>
    </location>
</feature>
<protein>
    <submittedName>
        <fullName evidence="3">Uncharacterized protein</fullName>
    </submittedName>
</protein>
<proteinExistence type="predicted"/>
<reference evidence="4" key="1">
    <citation type="journal article" date="2018" name="Nat. Microbiol.">
        <title>Leveraging single-cell genomics to expand the fungal tree of life.</title>
        <authorList>
            <person name="Ahrendt S.R."/>
            <person name="Quandt C.A."/>
            <person name="Ciobanu D."/>
            <person name="Clum A."/>
            <person name="Salamov A."/>
            <person name="Andreopoulos B."/>
            <person name="Cheng J.F."/>
            <person name="Woyke T."/>
            <person name="Pelin A."/>
            <person name="Henrissat B."/>
            <person name="Reynolds N.K."/>
            <person name="Benny G.L."/>
            <person name="Smith M.E."/>
            <person name="James T.Y."/>
            <person name="Grigoriev I.V."/>
        </authorList>
    </citation>
    <scope>NUCLEOTIDE SEQUENCE [LARGE SCALE GENOMIC DNA]</scope>
    <source>
        <strain evidence="4">RSA 1356</strain>
    </source>
</reference>